<dbReference type="InterPro" id="IPR000835">
    <property type="entry name" value="HTH_MarR-typ"/>
</dbReference>
<dbReference type="Pfam" id="PF12802">
    <property type="entry name" value="MarR_2"/>
    <property type="match status" value="1"/>
</dbReference>
<organism evidence="2 3">
    <name type="scientific">Panacagrimonas perspica</name>
    <dbReference type="NCBI Taxonomy" id="381431"/>
    <lineage>
        <taxon>Bacteria</taxon>
        <taxon>Pseudomonadati</taxon>
        <taxon>Pseudomonadota</taxon>
        <taxon>Gammaproteobacteria</taxon>
        <taxon>Nevskiales</taxon>
        <taxon>Nevskiaceae</taxon>
        <taxon>Panacagrimonas</taxon>
    </lineage>
</organism>
<dbReference type="Gene3D" id="1.10.10.10">
    <property type="entry name" value="Winged helix-like DNA-binding domain superfamily/Winged helix DNA-binding domain"/>
    <property type="match status" value="1"/>
</dbReference>
<dbReference type="GO" id="GO:0006950">
    <property type="term" value="P:response to stress"/>
    <property type="evidence" value="ECO:0007669"/>
    <property type="project" value="TreeGrafter"/>
</dbReference>
<keyword evidence="3" id="KW-1185">Reference proteome</keyword>
<reference evidence="2 3" key="1">
    <citation type="submission" date="2019-03" db="EMBL/GenBank/DDBJ databases">
        <title>Genomic Encyclopedia of Type Strains, Phase IV (KMG-IV): sequencing the most valuable type-strain genomes for metagenomic binning, comparative biology and taxonomic classification.</title>
        <authorList>
            <person name="Goeker M."/>
        </authorList>
    </citation>
    <scope>NUCLEOTIDE SEQUENCE [LARGE SCALE GENOMIC DNA]</scope>
    <source>
        <strain evidence="2 3">DSM 26377</strain>
    </source>
</reference>
<name>A0A4R7PCW5_9GAMM</name>
<proteinExistence type="predicted"/>
<evidence type="ECO:0000313" key="3">
    <source>
        <dbReference type="Proteomes" id="UP000295341"/>
    </source>
</evidence>
<evidence type="ECO:0000259" key="1">
    <source>
        <dbReference type="PROSITE" id="PS50995"/>
    </source>
</evidence>
<feature type="domain" description="HTH marR-type" evidence="1">
    <location>
        <begin position="28"/>
        <end position="162"/>
    </location>
</feature>
<dbReference type="PRINTS" id="PR00598">
    <property type="entry name" value="HTHMARR"/>
</dbReference>
<dbReference type="InterPro" id="IPR039422">
    <property type="entry name" value="MarR/SlyA-like"/>
</dbReference>
<dbReference type="InterPro" id="IPR036388">
    <property type="entry name" value="WH-like_DNA-bd_sf"/>
</dbReference>
<dbReference type="InterPro" id="IPR036390">
    <property type="entry name" value="WH_DNA-bd_sf"/>
</dbReference>
<dbReference type="SUPFAM" id="SSF46785">
    <property type="entry name" value="Winged helix' DNA-binding domain"/>
    <property type="match status" value="1"/>
</dbReference>
<dbReference type="PANTHER" id="PTHR33164:SF43">
    <property type="entry name" value="HTH-TYPE TRANSCRIPTIONAL REPRESSOR YETL"/>
    <property type="match status" value="1"/>
</dbReference>
<dbReference type="OrthoDB" id="5947517at2"/>
<dbReference type="GO" id="GO:0003677">
    <property type="term" value="F:DNA binding"/>
    <property type="evidence" value="ECO:0007669"/>
    <property type="project" value="UniProtKB-KW"/>
</dbReference>
<evidence type="ECO:0000313" key="2">
    <source>
        <dbReference type="EMBL" id="TDU31984.1"/>
    </source>
</evidence>
<dbReference type="AlphaFoldDB" id="A0A4R7PCW5"/>
<keyword evidence="2" id="KW-0238">DNA-binding</keyword>
<sequence length="175" mass="19231">MKTNDRLLAIDSSGPGWRESVPDVPQQDVTLMRLIRVASQGITAFTDPMLRPAGLTESSFHTLVVIVASGKAGITPTSLCEQVGQNRANMTRILDLLLSDKLVRVDVHERDARRKRVTITAAGRKRVKTYASRFAPIVAESFGALSPKDKQTLEHLLRAVIASMDKAERIVSRNA</sequence>
<dbReference type="SMART" id="SM00347">
    <property type="entry name" value="HTH_MARR"/>
    <property type="match status" value="1"/>
</dbReference>
<dbReference type="PROSITE" id="PS50995">
    <property type="entry name" value="HTH_MARR_2"/>
    <property type="match status" value="1"/>
</dbReference>
<dbReference type="Proteomes" id="UP000295341">
    <property type="component" value="Unassembled WGS sequence"/>
</dbReference>
<gene>
    <name evidence="2" type="ORF">DFR24_1369</name>
</gene>
<comment type="caution">
    <text evidence="2">The sequence shown here is derived from an EMBL/GenBank/DDBJ whole genome shotgun (WGS) entry which is preliminary data.</text>
</comment>
<accession>A0A4R7PCW5</accession>
<dbReference type="RefSeq" id="WP_133880530.1">
    <property type="nucleotide sequence ID" value="NZ_MWIN01000004.1"/>
</dbReference>
<dbReference type="PANTHER" id="PTHR33164">
    <property type="entry name" value="TRANSCRIPTIONAL REGULATOR, MARR FAMILY"/>
    <property type="match status" value="1"/>
</dbReference>
<dbReference type="EMBL" id="SOBT01000008">
    <property type="protein sequence ID" value="TDU31984.1"/>
    <property type="molecule type" value="Genomic_DNA"/>
</dbReference>
<protein>
    <submittedName>
        <fullName evidence="2">DNA-binding MarR family transcriptional regulator</fullName>
    </submittedName>
</protein>
<dbReference type="GO" id="GO:0003700">
    <property type="term" value="F:DNA-binding transcription factor activity"/>
    <property type="evidence" value="ECO:0007669"/>
    <property type="project" value="InterPro"/>
</dbReference>